<feature type="compositionally biased region" description="Polar residues" evidence="1">
    <location>
        <begin position="119"/>
        <end position="130"/>
    </location>
</feature>
<feature type="compositionally biased region" description="Low complexity" evidence="1">
    <location>
        <begin position="153"/>
        <end position="174"/>
    </location>
</feature>
<feature type="region of interest" description="Disordered" evidence="1">
    <location>
        <begin position="112"/>
        <end position="137"/>
    </location>
</feature>
<dbReference type="AlphaFoldDB" id="A0ABD3DX15"/>
<organism evidence="2 3">
    <name type="scientific">Castilleja foliolosa</name>
    <dbReference type="NCBI Taxonomy" id="1961234"/>
    <lineage>
        <taxon>Eukaryota</taxon>
        <taxon>Viridiplantae</taxon>
        <taxon>Streptophyta</taxon>
        <taxon>Embryophyta</taxon>
        <taxon>Tracheophyta</taxon>
        <taxon>Spermatophyta</taxon>
        <taxon>Magnoliopsida</taxon>
        <taxon>eudicotyledons</taxon>
        <taxon>Gunneridae</taxon>
        <taxon>Pentapetalae</taxon>
        <taxon>asterids</taxon>
        <taxon>lamiids</taxon>
        <taxon>Lamiales</taxon>
        <taxon>Orobanchaceae</taxon>
        <taxon>Pedicularideae</taxon>
        <taxon>Castillejinae</taxon>
        <taxon>Castilleja</taxon>
    </lineage>
</organism>
<dbReference type="Proteomes" id="UP001632038">
    <property type="component" value="Unassembled WGS sequence"/>
</dbReference>
<comment type="caution">
    <text evidence="2">The sequence shown here is derived from an EMBL/GenBank/DDBJ whole genome shotgun (WGS) entry which is preliminary data.</text>
</comment>
<dbReference type="PANTHER" id="PTHR33318">
    <property type="entry name" value="ASPARTYL/GLUTAMYL-TRNA(ASN/GLN) AMIDOTRANSFERASE SUBUNIT"/>
    <property type="match status" value="1"/>
</dbReference>
<dbReference type="PANTHER" id="PTHR33318:SF7">
    <property type="entry name" value="PROTEIN JASON"/>
    <property type="match status" value="1"/>
</dbReference>
<reference evidence="3" key="1">
    <citation type="journal article" date="2024" name="IScience">
        <title>Strigolactones Initiate the Formation of Haustorium-like Structures in Castilleja.</title>
        <authorList>
            <person name="Buerger M."/>
            <person name="Peterson D."/>
            <person name="Chory J."/>
        </authorList>
    </citation>
    <scope>NUCLEOTIDE SEQUENCE [LARGE SCALE GENOMIC DNA]</scope>
</reference>
<evidence type="ECO:0008006" key="4">
    <source>
        <dbReference type="Google" id="ProtNLM"/>
    </source>
</evidence>
<keyword evidence="3" id="KW-1185">Reference proteome</keyword>
<evidence type="ECO:0000313" key="2">
    <source>
        <dbReference type="EMBL" id="KAL3646162.1"/>
    </source>
</evidence>
<accession>A0ABD3DX15</accession>
<sequence length="391" mass="43360">MGCFFGCFRTRESSPNLEAPPFEAKQEPVVCRSKNALSSLFQSDENDEPIGKGEEGYVKELKDEAKFLKASGTLLETPIEIRNSSEKWEIVDSPSSCITDGQNMRSEVQNVITPMDMSGSETHSETSSVSRPVYIPSLQRKNKSVRFNCEAENSAVSSKGSSSGSGSNSSVTKPSPDRTPLKVKDEMQTPGTLFPAHMNDTNTGEVTKDPSELKDGYSGSDDKWESIKLHDQDDVVSTPADLTVKRFSAGKETKNELSLSAWLKPVSPKREGINERFDRISRGGKTAGDRPILGMVAAHWNDEETSHISPKWWDGNGIPNSTNKYKEDQKVSWHATPFEERLEKALSEESFISQRKPIGRAPPFDFDEKEESDTAFSHLQSSDHIKPVVSF</sequence>
<feature type="region of interest" description="Disordered" evidence="1">
    <location>
        <begin position="151"/>
        <end position="220"/>
    </location>
</feature>
<feature type="compositionally biased region" description="Basic and acidic residues" evidence="1">
    <location>
        <begin position="206"/>
        <end position="220"/>
    </location>
</feature>
<evidence type="ECO:0000313" key="3">
    <source>
        <dbReference type="Proteomes" id="UP001632038"/>
    </source>
</evidence>
<evidence type="ECO:0000256" key="1">
    <source>
        <dbReference type="SAM" id="MobiDB-lite"/>
    </source>
</evidence>
<dbReference type="InterPro" id="IPR039300">
    <property type="entry name" value="JASON"/>
</dbReference>
<dbReference type="EMBL" id="JAVIJP010000013">
    <property type="protein sequence ID" value="KAL3646162.1"/>
    <property type="molecule type" value="Genomic_DNA"/>
</dbReference>
<feature type="compositionally biased region" description="Basic and acidic residues" evidence="1">
    <location>
        <begin position="175"/>
        <end position="187"/>
    </location>
</feature>
<proteinExistence type="predicted"/>
<protein>
    <recommendedName>
        <fullName evidence="4">Protein JASON</fullName>
    </recommendedName>
</protein>
<gene>
    <name evidence="2" type="ORF">CASFOL_011342</name>
</gene>
<feature type="region of interest" description="Disordered" evidence="1">
    <location>
        <begin position="349"/>
        <end position="380"/>
    </location>
</feature>
<name>A0ABD3DX15_9LAMI</name>